<reference evidence="1" key="1">
    <citation type="submission" date="2021-01" db="EMBL/GenBank/DDBJ databases">
        <title>Whole genome shotgun sequence of Dactylosporangium siamense NBRC 106093.</title>
        <authorList>
            <person name="Komaki H."/>
            <person name="Tamura T."/>
        </authorList>
    </citation>
    <scope>NUCLEOTIDE SEQUENCE</scope>
    <source>
        <strain evidence="1">NBRC 106093</strain>
    </source>
</reference>
<gene>
    <name evidence="1" type="ORF">Dsi01nite_011430</name>
</gene>
<dbReference type="Proteomes" id="UP000660611">
    <property type="component" value="Unassembled WGS sequence"/>
</dbReference>
<dbReference type="EMBL" id="BONQ01000020">
    <property type="protein sequence ID" value="GIG43102.1"/>
    <property type="molecule type" value="Genomic_DNA"/>
</dbReference>
<evidence type="ECO:0000313" key="1">
    <source>
        <dbReference type="EMBL" id="GIG43102.1"/>
    </source>
</evidence>
<dbReference type="AlphaFoldDB" id="A0A919PF90"/>
<comment type="caution">
    <text evidence="1">The sequence shown here is derived from an EMBL/GenBank/DDBJ whole genome shotgun (WGS) entry which is preliminary data.</text>
</comment>
<keyword evidence="2" id="KW-1185">Reference proteome</keyword>
<protein>
    <submittedName>
        <fullName evidence="1">Uncharacterized protein</fullName>
    </submittedName>
</protein>
<sequence>MLALGVWLTDINTLGWDIDYDKTAFASLDAIKWGTAGSR</sequence>
<organism evidence="1 2">
    <name type="scientific">Dactylosporangium siamense</name>
    <dbReference type="NCBI Taxonomy" id="685454"/>
    <lineage>
        <taxon>Bacteria</taxon>
        <taxon>Bacillati</taxon>
        <taxon>Actinomycetota</taxon>
        <taxon>Actinomycetes</taxon>
        <taxon>Micromonosporales</taxon>
        <taxon>Micromonosporaceae</taxon>
        <taxon>Dactylosporangium</taxon>
    </lineage>
</organism>
<name>A0A919PF90_9ACTN</name>
<accession>A0A919PF90</accession>
<evidence type="ECO:0000313" key="2">
    <source>
        <dbReference type="Proteomes" id="UP000660611"/>
    </source>
</evidence>
<proteinExistence type="predicted"/>